<evidence type="ECO:0000313" key="5">
    <source>
        <dbReference type="Proteomes" id="UP000613840"/>
    </source>
</evidence>
<proteinExistence type="predicted"/>
<feature type="region of interest" description="Disordered" evidence="1">
    <location>
        <begin position="1"/>
        <end position="25"/>
    </location>
</feature>
<comment type="caution">
    <text evidence="4">The sequence shown here is derived from an EMBL/GenBank/DDBJ whole genome shotgun (WGS) entry which is preliminary data.</text>
</comment>
<name>A0A917SI45_9ACTN</name>
<dbReference type="AlphaFoldDB" id="A0A917SI45"/>
<keyword evidence="2" id="KW-0472">Membrane</keyword>
<sequence>MSGRTCSRHRRSGTTDPPRGRDRERGSGTLLVLTVVIFMLSLASTVGVFGRYIVAWHRAAAAADLAALAGAQAYGTGQDGCGVATEFADRNDQQLTDCSVVGDRADFVLSVKISAPVPTRVPVLPEQVTATADAGPVR</sequence>
<protein>
    <recommendedName>
        <fullName evidence="3">Putative Flp pilus-assembly TadG-like N-terminal domain-containing protein</fullName>
    </recommendedName>
</protein>
<feature type="compositionally biased region" description="Basic residues" evidence="1">
    <location>
        <begin position="1"/>
        <end position="12"/>
    </location>
</feature>
<dbReference type="NCBIfam" id="TIGR03816">
    <property type="entry name" value="tadE_like_DECH"/>
    <property type="match status" value="1"/>
</dbReference>
<feature type="domain" description="Putative Flp pilus-assembly TadG-like N-terminal" evidence="3">
    <location>
        <begin position="26"/>
        <end position="73"/>
    </location>
</feature>
<dbReference type="Proteomes" id="UP000613840">
    <property type="component" value="Unassembled WGS sequence"/>
</dbReference>
<dbReference type="InterPro" id="IPR021202">
    <property type="entry name" value="Rv3654c-like"/>
</dbReference>
<evidence type="ECO:0000259" key="3">
    <source>
        <dbReference type="Pfam" id="PF13400"/>
    </source>
</evidence>
<evidence type="ECO:0000256" key="1">
    <source>
        <dbReference type="SAM" id="MobiDB-lite"/>
    </source>
</evidence>
<organism evidence="4 5">
    <name type="scientific">Microlunatus endophyticus</name>
    <dbReference type="NCBI Taxonomy" id="1716077"/>
    <lineage>
        <taxon>Bacteria</taxon>
        <taxon>Bacillati</taxon>
        <taxon>Actinomycetota</taxon>
        <taxon>Actinomycetes</taxon>
        <taxon>Propionibacteriales</taxon>
        <taxon>Propionibacteriaceae</taxon>
        <taxon>Microlunatus</taxon>
    </lineage>
</organism>
<evidence type="ECO:0000256" key="2">
    <source>
        <dbReference type="SAM" id="Phobius"/>
    </source>
</evidence>
<dbReference type="EMBL" id="BMMZ01000016">
    <property type="protein sequence ID" value="GGL81310.1"/>
    <property type="molecule type" value="Genomic_DNA"/>
</dbReference>
<keyword evidence="2" id="KW-1133">Transmembrane helix</keyword>
<keyword evidence="5" id="KW-1185">Reference proteome</keyword>
<dbReference type="Pfam" id="PF13400">
    <property type="entry name" value="Tad"/>
    <property type="match status" value="1"/>
</dbReference>
<dbReference type="RefSeq" id="WP_188897986.1">
    <property type="nucleotide sequence ID" value="NZ_BMMZ01000016.1"/>
</dbReference>
<feature type="transmembrane region" description="Helical" evidence="2">
    <location>
        <begin position="29"/>
        <end position="54"/>
    </location>
</feature>
<gene>
    <name evidence="4" type="ORF">GCM10011575_44520</name>
</gene>
<accession>A0A917SI45</accession>
<dbReference type="InterPro" id="IPR028087">
    <property type="entry name" value="Tad_N"/>
</dbReference>
<keyword evidence="2" id="KW-0812">Transmembrane</keyword>
<reference evidence="4" key="2">
    <citation type="submission" date="2020-09" db="EMBL/GenBank/DDBJ databases">
        <authorList>
            <person name="Sun Q."/>
            <person name="Zhou Y."/>
        </authorList>
    </citation>
    <scope>NUCLEOTIDE SEQUENCE</scope>
    <source>
        <strain evidence="4">CGMCC 4.7306</strain>
    </source>
</reference>
<evidence type="ECO:0000313" key="4">
    <source>
        <dbReference type="EMBL" id="GGL81310.1"/>
    </source>
</evidence>
<reference evidence="4" key="1">
    <citation type="journal article" date="2014" name="Int. J. Syst. Evol. Microbiol.">
        <title>Complete genome sequence of Corynebacterium casei LMG S-19264T (=DSM 44701T), isolated from a smear-ripened cheese.</title>
        <authorList>
            <consortium name="US DOE Joint Genome Institute (JGI-PGF)"/>
            <person name="Walter F."/>
            <person name="Albersmeier A."/>
            <person name="Kalinowski J."/>
            <person name="Ruckert C."/>
        </authorList>
    </citation>
    <scope>NUCLEOTIDE SEQUENCE</scope>
    <source>
        <strain evidence="4">CGMCC 4.7306</strain>
    </source>
</reference>